<keyword evidence="9" id="KW-1185">Reference proteome</keyword>
<dbReference type="GO" id="GO:0004540">
    <property type="term" value="F:RNA nuclease activity"/>
    <property type="evidence" value="ECO:0007669"/>
    <property type="project" value="InterPro"/>
</dbReference>
<evidence type="ECO:0000256" key="3">
    <source>
        <dbReference type="ARBA" id="ARBA00022723"/>
    </source>
</evidence>
<keyword evidence="6" id="KW-0800">Toxin</keyword>
<comment type="cofactor">
    <cofactor evidence="6">
        <name>Mg(2+)</name>
        <dbReference type="ChEBI" id="CHEBI:18420"/>
    </cofactor>
</comment>
<dbReference type="PANTHER" id="PTHR35901:SF1">
    <property type="entry name" value="EXONUCLEASE VAPC9"/>
    <property type="match status" value="1"/>
</dbReference>
<evidence type="ECO:0000313" key="9">
    <source>
        <dbReference type="Proteomes" id="UP000199546"/>
    </source>
</evidence>
<feature type="binding site" evidence="6">
    <location>
        <position position="5"/>
    </location>
    <ligand>
        <name>Mg(2+)</name>
        <dbReference type="ChEBI" id="CHEBI:18420"/>
    </ligand>
</feature>
<protein>
    <recommendedName>
        <fullName evidence="6">Ribonuclease VapC</fullName>
        <shortName evidence="6">RNase VapC</shortName>
        <ecNumber evidence="6">3.1.-.-</ecNumber>
    </recommendedName>
    <alternativeName>
        <fullName evidence="6">Toxin VapC</fullName>
    </alternativeName>
</protein>
<keyword evidence="4 6" id="KW-0378">Hydrolase</keyword>
<dbReference type="SUPFAM" id="SSF88723">
    <property type="entry name" value="PIN domain-like"/>
    <property type="match status" value="1"/>
</dbReference>
<evidence type="ECO:0000259" key="7">
    <source>
        <dbReference type="Pfam" id="PF01850"/>
    </source>
</evidence>
<dbReference type="InterPro" id="IPR029060">
    <property type="entry name" value="PIN-like_dom_sf"/>
</dbReference>
<keyword evidence="2 6" id="KW-0540">Nuclease</keyword>
<comment type="function">
    <text evidence="6">Toxic component of a toxin-antitoxin (TA) system. An RNase.</text>
</comment>
<dbReference type="Proteomes" id="UP000199546">
    <property type="component" value="Unassembled WGS sequence"/>
</dbReference>
<keyword evidence="3 6" id="KW-0479">Metal-binding</keyword>
<sequence>MIVADASAIVSALLNAGAARDLLGRERIQVPHLVDTEVASALRRTVSAGTVTADEGWAALDTWRRLGVTRHPASGLLDRVWQLRDNLTAYDATYVALAEALDCTVVTADGWLARAPGIRCAVTVVPRRPLTPR</sequence>
<feature type="binding site" evidence="6">
    <location>
        <position position="91"/>
    </location>
    <ligand>
        <name>Mg(2+)</name>
        <dbReference type="ChEBI" id="CHEBI:18420"/>
    </ligand>
</feature>
<evidence type="ECO:0000313" key="8">
    <source>
        <dbReference type="EMBL" id="SFT66784.1"/>
    </source>
</evidence>
<gene>
    <name evidence="6" type="primary">vapC</name>
    <name evidence="8" type="ORF">SAMN05660657_02282</name>
</gene>
<dbReference type="InterPro" id="IPR044153">
    <property type="entry name" value="PIN_Pae0151-like"/>
</dbReference>
<feature type="domain" description="PIN" evidence="7">
    <location>
        <begin position="2"/>
        <end position="115"/>
    </location>
</feature>
<dbReference type="InterPro" id="IPR022907">
    <property type="entry name" value="VapC_family"/>
</dbReference>
<keyword evidence="5 6" id="KW-0460">Magnesium</keyword>
<evidence type="ECO:0000256" key="1">
    <source>
        <dbReference type="ARBA" id="ARBA00022649"/>
    </source>
</evidence>
<dbReference type="PANTHER" id="PTHR35901">
    <property type="entry name" value="RIBONUCLEASE VAPC3"/>
    <property type="match status" value="1"/>
</dbReference>
<accession>A0A1I6ZVU5</accession>
<dbReference type="EMBL" id="FPBA01000006">
    <property type="protein sequence ID" value="SFT66784.1"/>
    <property type="molecule type" value="Genomic_DNA"/>
</dbReference>
<dbReference type="STRING" id="1296565.SAMN05660657_02282"/>
<evidence type="ECO:0000256" key="6">
    <source>
        <dbReference type="HAMAP-Rule" id="MF_00265"/>
    </source>
</evidence>
<dbReference type="GO" id="GO:0090729">
    <property type="term" value="F:toxin activity"/>
    <property type="evidence" value="ECO:0007669"/>
    <property type="project" value="UniProtKB-KW"/>
</dbReference>
<dbReference type="GO" id="GO:0000287">
    <property type="term" value="F:magnesium ion binding"/>
    <property type="evidence" value="ECO:0007669"/>
    <property type="project" value="UniProtKB-UniRule"/>
</dbReference>
<dbReference type="AlphaFoldDB" id="A0A1I6ZVU5"/>
<dbReference type="OrthoDB" id="4377304at2"/>
<evidence type="ECO:0000256" key="4">
    <source>
        <dbReference type="ARBA" id="ARBA00022801"/>
    </source>
</evidence>
<dbReference type="CDD" id="cd09873">
    <property type="entry name" value="PIN_Pae0151-like"/>
    <property type="match status" value="1"/>
</dbReference>
<dbReference type="GO" id="GO:0016787">
    <property type="term" value="F:hydrolase activity"/>
    <property type="evidence" value="ECO:0007669"/>
    <property type="project" value="UniProtKB-KW"/>
</dbReference>
<evidence type="ECO:0000256" key="5">
    <source>
        <dbReference type="ARBA" id="ARBA00022842"/>
    </source>
</evidence>
<comment type="similarity">
    <text evidence="6">Belongs to the PINc/VapC protein family.</text>
</comment>
<reference evidence="9" key="1">
    <citation type="submission" date="2016-10" db="EMBL/GenBank/DDBJ databases">
        <authorList>
            <person name="Varghese N."/>
            <person name="Submissions S."/>
        </authorList>
    </citation>
    <scope>NUCLEOTIDE SEQUENCE [LARGE SCALE GENOMIC DNA]</scope>
    <source>
        <strain evidence="9">DSM 46136</strain>
    </source>
</reference>
<dbReference type="Pfam" id="PF01850">
    <property type="entry name" value="PIN"/>
    <property type="match status" value="1"/>
</dbReference>
<dbReference type="RefSeq" id="WP_093579499.1">
    <property type="nucleotide sequence ID" value="NZ_FPBA01000006.1"/>
</dbReference>
<dbReference type="HAMAP" id="MF_00265">
    <property type="entry name" value="VapC_Nob1"/>
    <property type="match status" value="1"/>
</dbReference>
<keyword evidence="1 6" id="KW-1277">Toxin-antitoxin system</keyword>
<evidence type="ECO:0000256" key="2">
    <source>
        <dbReference type="ARBA" id="ARBA00022722"/>
    </source>
</evidence>
<organism evidence="8 9">
    <name type="scientific">Geodermatophilus amargosae</name>
    <dbReference type="NCBI Taxonomy" id="1296565"/>
    <lineage>
        <taxon>Bacteria</taxon>
        <taxon>Bacillati</taxon>
        <taxon>Actinomycetota</taxon>
        <taxon>Actinomycetes</taxon>
        <taxon>Geodermatophilales</taxon>
        <taxon>Geodermatophilaceae</taxon>
        <taxon>Geodermatophilus</taxon>
    </lineage>
</organism>
<proteinExistence type="inferred from homology"/>
<name>A0A1I6ZVU5_9ACTN</name>
<dbReference type="Gene3D" id="3.40.50.1010">
    <property type="entry name" value="5'-nuclease"/>
    <property type="match status" value="1"/>
</dbReference>
<dbReference type="InterPro" id="IPR051619">
    <property type="entry name" value="TypeII_TA_RNase_PINc/VapC"/>
</dbReference>
<dbReference type="InterPro" id="IPR002716">
    <property type="entry name" value="PIN_dom"/>
</dbReference>
<dbReference type="EC" id="3.1.-.-" evidence="6"/>